<feature type="chain" id="PRO_5008581253" description="Ig-like domain-containing protein" evidence="1">
    <location>
        <begin position="21"/>
        <end position="292"/>
    </location>
</feature>
<dbReference type="Gene3D" id="2.60.40.10">
    <property type="entry name" value="Immunoglobulins"/>
    <property type="match status" value="2"/>
</dbReference>
<dbReference type="PROSITE" id="PS50835">
    <property type="entry name" value="IG_LIKE"/>
    <property type="match status" value="1"/>
</dbReference>
<dbReference type="FunFam" id="2.60.40.10:FF:000437">
    <property type="entry name" value="Beat-IIIc, isoform A"/>
    <property type="match status" value="1"/>
</dbReference>
<dbReference type="FunFam" id="2.60.40.10:FF:001634">
    <property type="entry name" value="Beat-IIIc, isoform B"/>
    <property type="match status" value="1"/>
</dbReference>
<reference evidence="3" key="1">
    <citation type="submission" date="2015-12" db="EMBL/GenBank/DDBJ databases">
        <title>De novo transcriptome assembly of four potential Pierce s Disease insect vectors from Arizona vineyards.</title>
        <authorList>
            <person name="Tassone E.E."/>
        </authorList>
    </citation>
    <scope>NUCLEOTIDE SEQUENCE</scope>
</reference>
<gene>
    <name evidence="3" type="ORF">g.15789</name>
</gene>
<dbReference type="InterPro" id="IPR007110">
    <property type="entry name" value="Ig-like_dom"/>
</dbReference>
<dbReference type="AlphaFoldDB" id="A0A1B6DH48"/>
<keyword evidence="1" id="KW-0732">Signal</keyword>
<name>A0A1B6DH48_9HEMI</name>
<dbReference type="EMBL" id="GEDC01012267">
    <property type="protein sequence ID" value="JAS25031.1"/>
    <property type="molecule type" value="Transcribed_RNA"/>
</dbReference>
<organism evidence="3">
    <name type="scientific">Clastoptera arizonana</name>
    <name type="common">Arizona spittle bug</name>
    <dbReference type="NCBI Taxonomy" id="38151"/>
    <lineage>
        <taxon>Eukaryota</taxon>
        <taxon>Metazoa</taxon>
        <taxon>Ecdysozoa</taxon>
        <taxon>Arthropoda</taxon>
        <taxon>Hexapoda</taxon>
        <taxon>Insecta</taxon>
        <taxon>Pterygota</taxon>
        <taxon>Neoptera</taxon>
        <taxon>Paraneoptera</taxon>
        <taxon>Hemiptera</taxon>
        <taxon>Auchenorrhyncha</taxon>
        <taxon>Cercopoidea</taxon>
        <taxon>Clastopteridae</taxon>
        <taxon>Clastoptera</taxon>
    </lineage>
</organism>
<evidence type="ECO:0000256" key="1">
    <source>
        <dbReference type="SAM" id="SignalP"/>
    </source>
</evidence>
<feature type="domain" description="Ig-like" evidence="2">
    <location>
        <begin position="36"/>
        <end position="124"/>
    </location>
</feature>
<protein>
    <recommendedName>
        <fullName evidence="2">Ig-like domain-containing protein</fullName>
    </recommendedName>
</protein>
<dbReference type="InterPro" id="IPR013783">
    <property type="entry name" value="Ig-like_fold"/>
</dbReference>
<accession>A0A1B6DH48</accession>
<dbReference type="PANTHER" id="PTHR21261">
    <property type="entry name" value="BEAT PROTEIN"/>
    <property type="match status" value="1"/>
</dbReference>
<feature type="signal peptide" evidence="1">
    <location>
        <begin position="1"/>
        <end position="20"/>
    </location>
</feature>
<dbReference type="PANTHER" id="PTHR21261:SF15">
    <property type="entry name" value="BEATEN PATH IIIA, ISOFORM D-RELATED"/>
    <property type="match status" value="1"/>
</dbReference>
<evidence type="ECO:0000313" key="3">
    <source>
        <dbReference type="EMBL" id="JAS25031.1"/>
    </source>
</evidence>
<sequence length="292" mass="32821">MDYWPLYVIWHLCAFWNGDAISLKLTSLSIDKYTIKGNETLLQCKYNLQGEALYSVKWYKDGHEFYRYVPKELPIVQVFPVAGVYVDFEHSNETQVLLTALDLDSSGRYRCEVSAEAPSFQTVSDHSDMVTVALPSRGPTISGGKPRYNLGDTVRVNCTAGPSKPATHLAWFINGEQVNKTYLRHYSKFPLNNEGLEVSVLGLEFRVDPAHFKSGDMKLKCLATISPVYWNSNEESVEGEKPIRPPVMEVKDTSRADRVQGKIGASTSFAARLRSYTILTALATFTAVLYLR</sequence>
<proteinExistence type="predicted"/>
<dbReference type="SUPFAM" id="SSF48726">
    <property type="entry name" value="Immunoglobulin"/>
    <property type="match status" value="1"/>
</dbReference>
<dbReference type="InterPro" id="IPR036179">
    <property type="entry name" value="Ig-like_dom_sf"/>
</dbReference>
<evidence type="ECO:0000259" key="2">
    <source>
        <dbReference type="PROSITE" id="PS50835"/>
    </source>
</evidence>